<dbReference type="InterPro" id="IPR044068">
    <property type="entry name" value="CB"/>
</dbReference>
<evidence type="ECO:0000256" key="3">
    <source>
        <dbReference type="ARBA" id="ARBA00022618"/>
    </source>
</evidence>
<dbReference type="InterPro" id="IPR010998">
    <property type="entry name" value="Integrase_recombinase_N"/>
</dbReference>
<dbReference type="Proteomes" id="UP000249169">
    <property type="component" value="Unassembled WGS sequence"/>
</dbReference>
<dbReference type="CDD" id="cd00798">
    <property type="entry name" value="INT_XerDC_C"/>
    <property type="match status" value="1"/>
</dbReference>
<dbReference type="EMBL" id="QHKO01000001">
    <property type="protein sequence ID" value="RAL25463.1"/>
    <property type="molecule type" value="Genomic_DNA"/>
</dbReference>
<keyword evidence="14" id="KW-1185">Reference proteome</keyword>
<dbReference type="AlphaFoldDB" id="A0A328CEQ5"/>
<evidence type="ECO:0000256" key="8">
    <source>
        <dbReference type="ARBA" id="ARBA00023306"/>
    </source>
</evidence>
<evidence type="ECO:0000259" key="11">
    <source>
        <dbReference type="PROSITE" id="PS51898"/>
    </source>
</evidence>
<name>A0A328CEQ5_9DELT</name>
<keyword evidence="8 9" id="KW-0131">Cell cycle</keyword>
<dbReference type="Pfam" id="PF00589">
    <property type="entry name" value="Phage_integrase"/>
    <property type="match status" value="1"/>
</dbReference>
<reference evidence="13 14" key="1">
    <citation type="submission" date="2018-05" db="EMBL/GenBank/DDBJ databases">
        <title>Lujinxingia marina gen. nov. sp. nov., a new facultative anaerobic member of the class Deltaproteobacteria, and proposal of Lujinxingaceae fam. nov.</title>
        <authorList>
            <person name="Li C.-M."/>
        </authorList>
    </citation>
    <scope>NUCLEOTIDE SEQUENCE [LARGE SCALE GENOMIC DNA]</scope>
    <source>
        <strain evidence="13 14">B210</strain>
    </source>
</reference>
<dbReference type="Pfam" id="PF02899">
    <property type="entry name" value="Phage_int_SAM_1"/>
    <property type="match status" value="1"/>
</dbReference>
<evidence type="ECO:0000256" key="5">
    <source>
        <dbReference type="ARBA" id="ARBA00022908"/>
    </source>
</evidence>
<feature type="domain" description="Core-binding (CB)" evidence="12">
    <location>
        <begin position="7"/>
        <end position="94"/>
    </location>
</feature>
<evidence type="ECO:0000256" key="7">
    <source>
        <dbReference type="ARBA" id="ARBA00023172"/>
    </source>
</evidence>
<dbReference type="InterPro" id="IPR023009">
    <property type="entry name" value="Tyrosine_recombinase_XerC/XerD"/>
</dbReference>
<evidence type="ECO:0000313" key="13">
    <source>
        <dbReference type="EMBL" id="RAL25463.1"/>
    </source>
</evidence>
<evidence type="ECO:0000256" key="2">
    <source>
        <dbReference type="ARBA" id="ARBA00022490"/>
    </source>
</evidence>
<evidence type="ECO:0000313" key="14">
    <source>
        <dbReference type="Proteomes" id="UP000249169"/>
    </source>
</evidence>
<feature type="compositionally biased region" description="Basic residues" evidence="10">
    <location>
        <begin position="302"/>
        <end position="312"/>
    </location>
</feature>
<dbReference type="Gene3D" id="1.10.443.10">
    <property type="entry name" value="Intergrase catalytic core"/>
    <property type="match status" value="1"/>
</dbReference>
<keyword evidence="7 9" id="KW-0233">DNA recombination</keyword>
<evidence type="ECO:0000256" key="6">
    <source>
        <dbReference type="ARBA" id="ARBA00023125"/>
    </source>
</evidence>
<keyword evidence="2 9" id="KW-0963">Cytoplasm</keyword>
<accession>A0A328CEQ5</accession>
<feature type="active site" evidence="9">
    <location>
        <position position="179"/>
    </location>
</feature>
<protein>
    <recommendedName>
        <fullName evidence="9">Tyrosine recombinase XerC</fullName>
    </recommendedName>
</protein>
<dbReference type="GO" id="GO:0003677">
    <property type="term" value="F:DNA binding"/>
    <property type="evidence" value="ECO:0007669"/>
    <property type="project" value="UniProtKB-UniRule"/>
</dbReference>
<evidence type="ECO:0000256" key="4">
    <source>
        <dbReference type="ARBA" id="ARBA00022829"/>
    </source>
</evidence>
<comment type="function">
    <text evidence="9">Site-specific tyrosine recombinase, which acts by catalyzing the cutting and rejoining of the recombining DNA molecules. The XerC-XerD complex is essential to convert dimers of the bacterial chromosome into monomers to permit their segregation at cell division. It also contributes to the segregational stability of plasmids.</text>
</comment>
<keyword evidence="5 9" id="KW-0229">DNA integration</keyword>
<feature type="active site" evidence="9">
    <location>
        <position position="155"/>
    </location>
</feature>
<evidence type="ECO:0000256" key="9">
    <source>
        <dbReference type="HAMAP-Rule" id="MF_01808"/>
    </source>
</evidence>
<comment type="similarity">
    <text evidence="9">Belongs to the 'phage' integrase family. XerC subfamily.</text>
</comment>
<feature type="region of interest" description="Disordered" evidence="10">
    <location>
        <begin position="301"/>
        <end position="323"/>
    </location>
</feature>
<evidence type="ECO:0000256" key="10">
    <source>
        <dbReference type="SAM" id="MobiDB-lite"/>
    </source>
</evidence>
<dbReference type="InterPro" id="IPR002104">
    <property type="entry name" value="Integrase_catalytic"/>
</dbReference>
<sequence>MCPLRSPLLAERIDQFITYLRVERGASAHTRRAYASDLRQLADFLAERGRENPDPGELTLHDLRAFIADRFDENQASSLARKISTLRSFWTFLNKKRLVESNPAELLSSPKVQKPLRNYLGVDEIFHLLDGHRGDSVLGVRDMAIWEVGYGAGLRVSELVGLNKQDIDLQQGWVQTVGKGNKERKVPLGTKACAALERYLARRHELVGDKTDADAIFLNHRGGRLSDRSVRRLLKDHLVRAGLDTSLTPHGLRHSYATHLLDAGADLRGIQELLGHSNLSTTQRYTHVSIDRLMEVYDAAHPRARATRRRRAKEPSSPSSTDE</sequence>
<dbReference type="HAMAP" id="MF_01808">
    <property type="entry name" value="Recomb_XerC_XerD"/>
    <property type="match status" value="1"/>
</dbReference>
<dbReference type="PROSITE" id="PS51900">
    <property type="entry name" value="CB"/>
    <property type="match status" value="1"/>
</dbReference>
<comment type="caution">
    <text evidence="13">The sequence shown here is derived from an EMBL/GenBank/DDBJ whole genome shotgun (WGS) entry which is preliminary data.</text>
</comment>
<dbReference type="GO" id="GO:0006313">
    <property type="term" value="P:DNA transposition"/>
    <property type="evidence" value="ECO:0007669"/>
    <property type="project" value="UniProtKB-UniRule"/>
</dbReference>
<evidence type="ECO:0000256" key="1">
    <source>
        <dbReference type="ARBA" id="ARBA00004496"/>
    </source>
</evidence>
<proteinExistence type="inferred from homology"/>
<keyword evidence="4 9" id="KW-0159">Chromosome partition</keyword>
<keyword evidence="6 9" id="KW-0238">DNA-binding</keyword>
<keyword evidence="3 9" id="KW-0132">Cell division</keyword>
<dbReference type="InterPro" id="IPR013762">
    <property type="entry name" value="Integrase-like_cat_sf"/>
</dbReference>
<comment type="subunit">
    <text evidence="9">Forms a cyclic heterotetrameric complex composed of two molecules of XerC and two molecules of XerD.</text>
</comment>
<dbReference type="GO" id="GO:0009037">
    <property type="term" value="F:tyrosine-based site-specific recombinase activity"/>
    <property type="evidence" value="ECO:0007669"/>
    <property type="project" value="UniProtKB-UniRule"/>
</dbReference>
<organism evidence="13 14">
    <name type="scientific">Lujinxingia litoralis</name>
    <dbReference type="NCBI Taxonomy" id="2211119"/>
    <lineage>
        <taxon>Bacteria</taxon>
        <taxon>Deltaproteobacteria</taxon>
        <taxon>Bradymonadales</taxon>
        <taxon>Lujinxingiaceae</taxon>
        <taxon>Lujinxingia</taxon>
    </lineage>
</organism>
<dbReference type="NCBIfam" id="NF001399">
    <property type="entry name" value="PRK00283.1"/>
    <property type="match status" value="1"/>
</dbReference>
<dbReference type="GO" id="GO:0051301">
    <property type="term" value="P:cell division"/>
    <property type="evidence" value="ECO:0007669"/>
    <property type="project" value="UniProtKB-KW"/>
</dbReference>
<feature type="active site" evidence="9">
    <location>
        <position position="250"/>
    </location>
</feature>
<dbReference type="SUPFAM" id="SSF56349">
    <property type="entry name" value="DNA breaking-rejoining enzymes"/>
    <property type="match status" value="1"/>
</dbReference>
<dbReference type="Gene3D" id="1.10.150.130">
    <property type="match status" value="1"/>
</dbReference>
<dbReference type="InterPro" id="IPR050090">
    <property type="entry name" value="Tyrosine_recombinase_XerCD"/>
</dbReference>
<dbReference type="GO" id="GO:0005737">
    <property type="term" value="C:cytoplasm"/>
    <property type="evidence" value="ECO:0007669"/>
    <property type="project" value="UniProtKB-SubCell"/>
</dbReference>
<feature type="active site" evidence="9">
    <location>
        <position position="253"/>
    </location>
</feature>
<feature type="domain" description="Tyr recombinase" evidence="11">
    <location>
        <begin position="115"/>
        <end position="298"/>
    </location>
</feature>
<dbReference type="GO" id="GO:0007059">
    <property type="term" value="P:chromosome segregation"/>
    <property type="evidence" value="ECO:0007669"/>
    <property type="project" value="UniProtKB-UniRule"/>
</dbReference>
<dbReference type="PANTHER" id="PTHR30349">
    <property type="entry name" value="PHAGE INTEGRASE-RELATED"/>
    <property type="match status" value="1"/>
</dbReference>
<dbReference type="InterPro" id="IPR011010">
    <property type="entry name" value="DNA_brk_join_enz"/>
</dbReference>
<evidence type="ECO:0000259" key="12">
    <source>
        <dbReference type="PROSITE" id="PS51900"/>
    </source>
</evidence>
<feature type="active site" evidence="9">
    <location>
        <position position="276"/>
    </location>
</feature>
<comment type="subcellular location">
    <subcellularLocation>
        <location evidence="1 9">Cytoplasm</location>
    </subcellularLocation>
</comment>
<dbReference type="PROSITE" id="PS51898">
    <property type="entry name" value="TYR_RECOMBINASE"/>
    <property type="match status" value="1"/>
</dbReference>
<feature type="active site" description="O-(3'-phospho-DNA)-tyrosine intermediate" evidence="9">
    <location>
        <position position="285"/>
    </location>
</feature>
<dbReference type="InterPro" id="IPR004107">
    <property type="entry name" value="Integrase_SAM-like_N"/>
</dbReference>
<dbReference type="PANTHER" id="PTHR30349:SF77">
    <property type="entry name" value="TYROSINE RECOMBINASE XERC"/>
    <property type="match status" value="1"/>
</dbReference>
<gene>
    <name evidence="9" type="primary">xerC</name>
    <name evidence="13" type="ORF">DL240_04425</name>
</gene>